<dbReference type="EMBL" id="JPRO01000002">
    <property type="protein sequence ID" value="KFF08568.1"/>
    <property type="molecule type" value="Genomic_DNA"/>
</dbReference>
<dbReference type="eggNOG" id="COG1434">
    <property type="taxonomic scope" value="Bacteria"/>
</dbReference>
<dbReference type="InterPro" id="IPR014729">
    <property type="entry name" value="Rossmann-like_a/b/a_fold"/>
</dbReference>
<name>A0A085ZVV4_9FLAO</name>
<dbReference type="PANTHER" id="PTHR30336">
    <property type="entry name" value="INNER MEMBRANE PROTEIN, PROBABLE PERMEASE"/>
    <property type="match status" value="1"/>
</dbReference>
<feature type="domain" description="DUF218" evidence="1">
    <location>
        <begin position="33"/>
        <end position="173"/>
    </location>
</feature>
<dbReference type="GO" id="GO:0005886">
    <property type="term" value="C:plasma membrane"/>
    <property type="evidence" value="ECO:0007669"/>
    <property type="project" value="TreeGrafter"/>
</dbReference>
<comment type="caution">
    <text evidence="2">The sequence shown here is derived from an EMBL/GenBank/DDBJ whole genome shotgun (WGS) entry which is preliminary data.</text>
</comment>
<gene>
    <name evidence="2" type="ORF">IX38_03705</name>
</gene>
<proteinExistence type="predicted"/>
<dbReference type="InterPro" id="IPR003848">
    <property type="entry name" value="DUF218"/>
</dbReference>
<evidence type="ECO:0000313" key="3">
    <source>
        <dbReference type="Proteomes" id="UP000028703"/>
    </source>
</evidence>
<accession>A0A085ZVV4</accession>
<dbReference type="PANTHER" id="PTHR30336:SF20">
    <property type="entry name" value="DUF218 DOMAIN-CONTAINING PROTEIN"/>
    <property type="match status" value="1"/>
</dbReference>
<protein>
    <recommendedName>
        <fullName evidence="1">DUF218 domain-containing protein</fullName>
    </recommendedName>
</protein>
<dbReference type="STRING" id="421531.IX38_03705"/>
<dbReference type="Pfam" id="PF02698">
    <property type="entry name" value="DUF218"/>
    <property type="match status" value="1"/>
</dbReference>
<organism evidence="2 3">
    <name type="scientific">Chryseobacterium luteum</name>
    <dbReference type="NCBI Taxonomy" id="421531"/>
    <lineage>
        <taxon>Bacteria</taxon>
        <taxon>Pseudomonadati</taxon>
        <taxon>Bacteroidota</taxon>
        <taxon>Flavobacteriia</taxon>
        <taxon>Flavobacteriales</taxon>
        <taxon>Weeksellaceae</taxon>
        <taxon>Chryseobacterium group</taxon>
        <taxon>Chryseobacterium</taxon>
    </lineage>
</organism>
<sequence length="179" mass="20872">MFKYFFIPGILWFMIHSIYIINDGLTNTQQNTDLAVVFGNKVNEDGTLSPRLKARLDEAVRLYGKKQVKEILVSGGLGKEGYWEGNEMKKYLIENKIPSEKILTDNYGDTTEKTVINSVKAADSLKYKSIVSVSQYYHQTRIKKLFRNCHFDHITSSSPEYFEIRDVYSVFREFFAYYL</sequence>
<dbReference type="Gene3D" id="3.40.50.620">
    <property type="entry name" value="HUPs"/>
    <property type="match status" value="1"/>
</dbReference>
<evidence type="ECO:0000313" key="2">
    <source>
        <dbReference type="EMBL" id="KFF08568.1"/>
    </source>
</evidence>
<dbReference type="CDD" id="cd06259">
    <property type="entry name" value="YdcF-like"/>
    <property type="match status" value="1"/>
</dbReference>
<evidence type="ECO:0000259" key="1">
    <source>
        <dbReference type="Pfam" id="PF02698"/>
    </source>
</evidence>
<dbReference type="Proteomes" id="UP000028703">
    <property type="component" value="Unassembled WGS sequence"/>
</dbReference>
<reference evidence="2 3" key="1">
    <citation type="submission" date="2014-07" db="EMBL/GenBank/DDBJ databases">
        <title>Genome of Chryseobacterium luteum DSM 18605.</title>
        <authorList>
            <person name="Stropko S.J."/>
            <person name="Pipes S.E."/>
            <person name="Newman J.D."/>
        </authorList>
    </citation>
    <scope>NUCLEOTIDE SEQUENCE [LARGE SCALE GENOMIC DNA]</scope>
    <source>
        <strain evidence="2 3">DSM 18605</strain>
    </source>
</reference>
<dbReference type="InterPro" id="IPR051599">
    <property type="entry name" value="Cell_Envelope_Assoc"/>
</dbReference>
<keyword evidence="3" id="KW-1185">Reference proteome</keyword>
<dbReference type="AlphaFoldDB" id="A0A085ZVV4"/>